<name>A0ABW5NTU6_9FLAO</name>
<proteinExistence type="predicted"/>
<dbReference type="PANTHER" id="PTHR48098:SF6">
    <property type="entry name" value="FERRI-BACILLIBACTIN ESTERASE BESA"/>
    <property type="match status" value="1"/>
</dbReference>
<dbReference type="Gene3D" id="3.40.50.1820">
    <property type="entry name" value="alpha/beta hydrolase"/>
    <property type="match status" value="1"/>
</dbReference>
<dbReference type="PANTHER" id="PTHR48098">
    <property type="entry name" value="ENTEROCHELIN ESTERASE-RELATED"/>
    <property type="match status" value="1"/>
</dbReference>
<sequence length="381" mass="43967">MKNKTLLFFLLFTTALFAQKKVNEDIPSEKLKVNRQITVVTPASYDSPANKNKKYPLLVLLDGDYLVDPFSGMLSYTEYWNDLPEVIIVGINQNRNNERKTDCHVEKETGLPDEFSEKFFDFIVTEMMPYVEKKYRISPFKIIAGHDLTAGYINFFLYKENPLFNAYIALSPELPKEMEEDLAGRLADIKTPIYYYLATADGDVAKMQKKIKTLDENIKKAPSPTLKYYFDDIKNASHYSLVPFAIPEAMYHIFSIYQPITSTEYQEKIVTLKSGYVDYLTKKYDVIQKDLGVKIPVRLNDFRAIEAAILKNGAYEELKLLSDVASKNYPKTTFAEYYTGLYYEKMGENKKAVNAYMKGYGYSEVGEYTKDMMLEKADNLK</sequence>
<reference evidence="3" key="1">
    <citation type="journal article" date="2019" name="Int. J. Syst. Evol. Microbiol.">
        <title>The Global Catalogue of Microorganisms (GCM) 10K type strain sequencing project: providing services to taxonomists for standard genome sequencing and annotation.</title>
        <authorList>
            <consortium name="The Broad Institute Genomics Platform"/>
            <consortium name="The Broad Institute Genome Sequencing Center for Infectious Disease"/>
            <person name="Wu L."/>
            <person name="Ma J."/>
        </authorList>
    </citation>
    <scope>NUCLEOTIDE SEQUENCE [LARGE SCALE GENOMIC DNA]</scope>
    <source>
        <strain evidence="3">KCTC 42107</strain>
    </source>
</reference>
<protein>
    <submittedName>
        <fullName evidence="2">Alpha/beta hydrolase</fullName>
    </submittedName>
</protein>
<organism evidence="2 3">
    <name type="scientific">Flavobacterium suzhouense</name>
    <dbReference type="NCBI Taxonomy" id="1529638"/>
    <lineage>
        <taxon>Bacteria</taxon>
        <taxon>Pseudomonadati</taxon>
        <taxon>Bacteroidota</taxon>
        <taxon>Flavobacteriia</taxon>
        <taxon>Flavobacteriales</taxon>
        <taxon>Flavobacteriaceae</taxon>
        <taxon>Flavobacterium</taxon>
    </lineage>
</organism>
<dbReference type="RefSeq" id="WP_379820073.1">
    <property type="nucleotide sequence ID" value="NZ_JBHUMD010000007.1"/>
</dbReference>
<dbReference type="SUPFAM" id="SSF53474">
    <property type="entry name" value="alpha/beta-Hydrolases"/>
    <property type="match status" value="1"/>
</dbReference>
<dbReference type="Pfam" id="PF00756">
    <property type="entry name" value="Esterase"/>
    <property type="match status" value="1"/>
</dbReference>
<dbReference type="InterPro" id="IPR011990">
    <property type="entry name" value="TPR-like_helical_dom_sf"/>
</dbReference>
<gene>
    <name evidence="2" type="ORF">ACFSR3_05480</name>
</gene>
<keyword evidence="3" id="KW-1185">Reference proteome</keyword>
<dbReference type="Proteomes" id="UP001597480">
    <property type="component" value="Unassembled WGS sequence"/>
</dbReference>
<evidence type="ECO:0000313" key="2">
    <source>
        <dbReference type="EMBL" id="MFD2601499.1"/>
    </source>
</evidence>
<accession>A0ABW5NTU6</accession>
<dbReference type="InterPro" id="IPR000801">
    <property type="entry name" value="Esterase-like"/>
</dbReference>
<feature type="chain" id="PRO_5047070101" evidence="1">
    <location>
        <begin position="19"/>
        <end position="381"/>
    </location>
</feature>
<dbReference type="Gene3D" id="1.25.40.10">
    <property type="entry name" value="Tetratricopeptide repeat domain"/>
    <property type="match status" value="1"/>
</dbReference>
<feature type="signal peptide" evidence="1">
    <location>
        <begin position="1"/>
        <end position="18"/>
    </location>
</feature>
<dbReference type="EMBL" id="JBHUMD010000007">
    <property type="protein sequence ID" value="MFD2601499.1"/>
    <property type="molecule type" value="Genomic_DNA"/>
</dbReference>
<evidence type="ECO:0000256" key="1">
    <source>
        <dbReference type="SAM" id="SignalP"/>
    </source>
</evidence>
<keyword evidence="1" id="KW-0732">Signal</keyword>
<evidence type="ECO:0000313" key="3">
    <source>
        <dbReference type="Proteomes" id="UP001597480"/>
    </source>
</evidence>
<comment type="caution">
    <text evidence="2">The sequence shown here is derived from an EMBL/GenBank/DDBJ whole genome shotgun (WGS) entry which is preliminary data.</text>
</comment>
<dbReference type="InterPro" id="IPR029058">
    <property type="entry name" value="AB_hydrolase_fold"/>
</dbReference>
<keyword evidence="2" id="KW-0378">Hydrolase</keyword>
<dbReference type="InterPro" id="IPR050583">
    <property type="entry name" value="Mycobacterial_A85_antigen"/>
</dbReference>
<dbReference type="GO" id="GO:0016787">
    <property type="term" value="F:hydrolase activity"/>
    <property type="evidence" value="ECO:0007669"/>
    <property type="project" value="UniProtKB-KW"/>
</dbReference>